<proteinExistence type="predicted"/>
<accession>A0A096AUD1</accession>
<dbReference type="AlphaFoldDB" id="A0A096AUD1"/>
<dbReference type="SUPFAM" id="SSF49464">
    <property type="entry name" value="Carboxypeptidase regulatory domain-like"/>
    <property type="match status" value="1"/>
</dbReference>
<dbReference type="SUPFAM" id="SSF56935">
    <property type="entry name" value="Porins"/>
    <property type="match status" value="1"/>
</dbReference>
<dbReference type="RefSeq" id="WP_019036872.1">
    <property type="nucleotide sequence ID" value="NZ_JRNU01000075.1"/>
</dbReference>
<evidence type="ECO:0008006" key="3">
    <source>
        <dbReference type="Google" id="ProtNLM"/>
    </source>
</evidence>
<dbReference type="PROSITE" id="PS51257">
    <property type="entry name" value="PROKAR_LIPOPROTEIN"/>
    <property type="match status" value="1"/>
</dbReference>
<comment type="caution">
    <text evidence="1">The sequence shown here is derived from an EMBL/GenBank/DDBJ whole genome shotgun (WGS) entry which is preliminary data.</text>
</comment>
<sequence>MKTSLRYILLSLCLFISCLIYGQGTESNVHGIVTDAKSGEPLMSVSCRTYDKNGKLLTFGISDVDGKYMLRLSANCSYAEFKSIGYKGHRISVASLHDNSDVALEQDAVALQEVIVNIKPIEVHKDTINYNIAAFKDVNDRKLVDVLKKLPGIEVDEDGRVTYKGNSINSFNIEGQNLLGNRYNQATNSLPIDAVAQVQVMEHDHPIRALRGKVLSDKATLNIKLKSDYKAKMFGELSAGGGYGDEALWNVGGTAVRIARKNQLLATLQTNNTGNNLNEYAKEHIDVTDIDSYEPIPNNKLTTERRTFLPIDEKRFTFNKSISAGLNHSHIVGKYGNFRSNIVFYGNRINDSDSLVNKYGGSSPVMLHEMDQSTFKDWVLTPIFHYEHNAPYVFLIEELTTSFGKQTNNGVINSNYVGIDSKTNARPITVQNKLQMTLTLGKQILQVNSFVRYYRNQEKLVSDDISDNPIYNLDERLLSKRLVARNSFSTIFNVWGNELRLKYALEYRNNGLRIQQDRYDKYFYVKNSFSPEYTIKYSRGFVYVALPLNTQSSRMQWLPHSKNNRFYLTPSLRWSHHFNSQWRSMLSAGVTDDIAGEDPFSSFYFSNYRTKVSGLDNLGRNLSKSLSASLNYTNIISLFSWNMMVTSSWQKWDFYNSYTYDNQWSKIDPIWENVRSNRLLALTSVEKTWSKIRLFTKATVNFNHSEQPFIQNTVEYKAKSNIFSTSLSLSWTKLSWLQIYNDATFNLSWQDNEQFKSSNSLRSYYNTFRLQVHPIKKLNFGISANNNIIETEPSKYHSLTFVDASCSYIISKRIELTGKVTNLFNQTKYIEGYYSGINYFYYERPLRGIEGLFSISVNF</sequence>
<gene>
    <name evidence="1" type="ORF">HMPREF9302_09830</name>
</gene>
<dbReference type="InterPro" id="IPR008969">
    <property type="entry name" value="CarboxyPept-like_regulatory"/>
</dbReference>
<dbReference type="EMBL" id="JRNU01000075">
    <property type="protein sequence ID" value="KGF50703.1"/>
    <property type="molecule type" value="Genomic_DNA"/>
</dbReference>
<keyword evidence="2" id="KW-1185">Reference proteome</keyword>
<dbReference type="OrthoDB" id="603275at2"/>
<name>A0A096AUD1_9BACT</name>
<reference evidence="1 2" key="1">
    <citation type="submission" date="2014-07" db="EMBL/GenBank/DDBJ databases">
        <authorList>
            <person name="McCorrison J."/>
            <person name="Sanka R."/>
            <person name="Torralba M."/>
            <person name="Gillis M."/>
            <person name="Haft D.H."/>
            <person name="Methe B."/>
            <person name="Sutton G."/>
            <person name="Nelson K.E."/>
        </authorList>
    </citation>
    <scope>NUCLEOTIDE SEQUENCE [LARGE SCALE GENOMIC DNA]</scope>
    <source>
        <strain evidence="1 2">DNF00058</strain>
    </source>
</reference>
<organism evidence="1 2">
    <name type="scientific">Prevotella amnii DNF00058</name>
    <dbReference type="NCBI Taxonomy" id="1401066"/>
    <lineage>
        <taxon>Bacteria</taxon>
        <taxon>Pseudomonadati</taxon>
        <taxon>Bacteroidota</taxon>
        <taxon>Bacteroidia</taxon>
        <taxon>Bacteroidales</taxon>
        <taxon>Prevotellaceae</taxon>
        <taxon>Prevotella</taxon>
    </lineage>
</organism>
<evidence type="ECO:0000313" key="1">
    <source>
        <dbReference type="EMBL" id="KGF50703.1"/>
    </source>
</evidence>
<evidence type="ECO:0000313" key="2">
    <source>
        <dbReference type="Proteomes" id="UP000029614"/>
    </source>
</evidence>
<protein>
    <recommendedName>
        <fullName evidence="3">TonB-dependent receptor</fullName>
    </recommendedName>
</protein>
<dbReference type="Proteomes" id="UP000029614">
    <property type="component" value="Unassembled WGS sequence"/>
</dbReference>